<evidence type="ECO:0000313" key="11">
    <source>
        <dbReference type="Proteomes" id="UP000288215"/>
    </source>
</evidence>
<evidence type="ECO:0000256" key="4">
    <source>
        <dbReference type="ARBA" id="ARBA00022603"/>
    </source>
</evidence>
<evidence type="ECO:0000256" key="8">
    <source>
        <dbReference type="ARBA" id="ARBA00022884"/>
    </source>
</evidence>
<dbReference type="EC" id="2.1.1.-" evidence="9"/>
<feature type="binding site" evidence="9">
    <location>
        <position position="179"/>
    </location>
    <ligand>
        <name>S-adenosyl-L-methionine</name>
        <dbReference type="ChEBI" id="CHEBI:59789"/>
    </ligand>
</feature>
<reference evidence="10 11" key="1">
    <citation type="submission" date="2018-12" db="EMBL/GenBank/DDBJ databases">
        <title>The complete genome of the methanogenic archaea of the candidate phylum Verstraetearchaeota, obtained from the metagenome of underground thermal water.</title>
        <authorList>
            <person name="Kadnikov V.V."/>
            <person name="Mardanov A.V."/>
            <person name="Beletsky A.V."/>
            <person name="Karnachuk O.V."/>
            <person name="Ravin N.V."/>
        </authorList>
    </citation>
    <scope>NUCLEOTIDE SEQUENCE [LARGE SCALE GENOMIC DNA]</scope>
    <source>
        <strain evidence="10">Ch88</strain>
    </source>
</reference>
<evidence type="ECO:0000256" key="5">
    <source>
        <dbReference type="ARBA" id="ARBA00022679"/>
    </source>
</evidence>
<proteinExistence type="inferred from homology"/>
<comment type="subunit">
    <text evidence="9">Homodimer.</text>
</comment>
<evidence type="ECO:0000313" key="10">
    <source>
        <dbReference type="EMBL" id="RWX72815.1"/>
    </source>
</evidence>
<dbReference type="CDD" id="cd18088">
    <property type="entry name" value="Nep1-like"/>
    <property type="match status" value="1"/>
</dbReference>
<evidence type="ECO:0000256" key="7">
    <source>
        <dbReference type="ARBA" id="ARBA00022730"/>
    </source>
</evidence>
<dbReference type="GO" id="GO:0070037">
    <property type="term" value="F:rRNA (pseudouridine) methyltransferase activity"/>
    <property type="evidence" value="ECO:0007669"/>
    <property type="project" value="UniProtKB-UniRule"/>
</dbReference>
<comment type="similarity">
    <text evidence="1 9">Belongs to the class IV-like SAM-binding methyltransferase superfamily. RNA methyltransferase NEP1 family.</text>
</comment>
<dbReference type="InterPro" id="IPR005304">
    <property type="entry name" value="Rbsml_bgen_MeTrfase_EMG1/NEP1"/>
</dbReference>
<evidence type="ECO:0000256" key="1">
    <source>
        <dbReference type="ARBA" id="ARBA00008115"/>
    </source>
</evidence>
<keyword evidence="4 9" id="KW-0489">Methyltransferase</keyword>
<evidence type="ECO:0000256" key="9">
    <source>
        <dbReference type="HAMAP-Rule" id="MF_00554"/>
    </source>
</evidence>
<keyword evidence="2 9" id="KW-0690">Ribosome biogenesis</keyword>
<evidence type="ECO:0000256" key="3">
    <source>
        <dbReference type="ARBA" id="ARBA00022552"/>
    </source>
</evidence>
<feature type="site" description="Stabilizes Arg-xx" evidence="9">
    <location>
        <position position="62"/>
    </location>
</feature>
<comment type="catalytic activity">
    <reaction evidence="9">
        <text>a pseudouridine in rRNA + S-adenosyl-L-methionine = an N(1)-methylpseudouridine in rRNA + S-adenosyl-L-homocysteine + H(+)</text>
        <dbReference type="Rhea" id="RHEA:46696"/>
        <dbReference type="Rhea" id="RHEA-COMP:11634"/>
        <dbReference type="Rhea" id="RHEA-COMP:13933"/>
        <dbReference type="ChEBI" id="CHEBI:15378"/>
        <dbReference type="ChEBI" id="CHEBI:57856"/>
        <dbReference type="ChEBI" id="CHEBI:59789"/>
        <dbReference type="ChEBI" id="CHEBI:65314"/>
        <dbReference type="ChEBI" id="CHEBI:74890"/>
    </reaction>
</comment>
<dbReference type="InterPro" id="IPR029028">
    <property type="entry name" value="Alpha/beta_knot_MTases"/>
</dbReference>
<keyword evidence="5 9" id="KW-0808">Transferase</keyword>
<gene>
    <name evidence="9" type="primary">nep1</name>
    <name evidence="10" type="ORF">Metus_0789</name>
</gene>
<dbReference type="InterPro" id="IPR029026">
    <property type="entry name" value="tRNA_m1G_MTases_N"/>
</dbReference>
<keyword evidence="3 9" id="KW-0698">rRNA processing</keyword>
<keyword evidence="7 9" id="KW-0699">rRNA-binding</keyword>
<evidence type="ECO:0000256" key="6">
    <source>
        <dbReference type="ARBA" id="ARBA00022691"/>
    </source>
</evidence>
<feature type="binding site" evidence="9">
    <location>
        <position position="184"/>
    </location>
    <ligand>
        <name>S-adenosyl-L-methionine</name>
        <dbReference type="ChEBI" id="CHEBI:59789"/>
    </ligand>
</feature>
<evidence type="ECO:0000256" key="2">
    <source>
        <dbReference type="ARBA" id="ARBA00022517"/>
    </source>
</evidence>
<dbReference type="SUPFAM" id="SSF75217">
    <property type="entry name" value="alpha/beta knot"/>
    <property type="match status" value="1"/>
</dbReference>
<feature type="site" description="Interaction with substrate rRNA" evidence="9">
    <location>
        <position position="104"/>
    </location>
</feature>
<comment type="caution">
    <text evidence="9">Lacks conserved residue(s) required for the propagation of feature annotation.</text>
</comment>
<dbReference type="Proteomes" id="UP000288215">
    <property type="component" value="Unassembled WGS sequence"/>
</dbReference>
<dbReference type="PANTHER" id="PTHR12636">
    <property type="entry name" value="NEP1/MRA1"/>
    <property type="match status" value="1"/>
</dbReference>
<accession>A0A444L5H3</accession>
<dbReference type="Gene3D" id="3.40.1280.10">
    <property type="match status" value="1"/>
</dbReference>
<protein>
    <recommendedName>
        <fullName evidence="9">Ribosomal RNA small subunit methyltransferase Nep1</fullName>
        <ecNumber evidence="9">2.1.1.-</ecNumber>
    </recommendedName>
    <alternativeName>
        <fullName evidence="9">16S rRNA (pseudouridine-N1-)-methyltransferase Nep1</fullName>
    </alternativeName>
</protein>
<dbReference type="HAMAP" id="MF_00554">
    <property type="entry name" value="NEP1"/>
    <property type="match status" value="1"/>
</dbReference>
<dbReference type="AlphaFoldDB" id="A0A444L5H3"/>
<dbReference type="GO" id="GO:0019843">
    <property type="term" value="F:rRNA binding"/>
    <property type="evidence" value="ECO:0007669"/>
    <property type="project" value="UniProtKB-UniRule"/>
</dbReference>
<dbReference type="EMBL" id="RXGA01000003">
    <property type="protein sequence ID" value="RWX72815.1"/>
    <property type="molecule type" value="Genomic_DNA"/>
</dbReference>
<keyword evidence="6 9" id="KW-0949">S-adenosyl-L-methionine</keyword>
<feature type="binding site" evidence="9">
    <location>
        <begin position="198"/>
        <end position="203"/>
    </location>
    <ligand>
        <name>S-adenosyl-L-methionine</name>
        <dbReference type="ChEBI" id="CHEBI:59789"/>
    </ligand>
</feature>
<name>A0A444L5H3_METS7</name>
<comment type="function">
    <text evidence="9">Methyltransferase involved in ribosomal biogenesis. Specifically catalyzes the N1-methylation of the pseudouridine corresponding to position 914 in M.jannaschii 16S rRNA.</text>
</comment>
<feature type="site" description="Interaction with substrate rRNA" evidence="9">
    <location>
        <position position="60"/>
    </location>
</feature>
<feature type="site" description="Interaction with substrate rRNA" evidence="9">
    <location>
        <position position="108"/>
    </location>
</feature>
<dbReference type="GO" id="GO:0070475">
    <property type="term" value="P:rRNA base methylation"/>
    <property type="evidence" value="ECO:0007669"/>
    <property type="project" value="InterPro"/>
</dbReference>
<dbReference type="PANTHER" id="PTHR12636:SF5">
    <property type="entry name" value="RIBOSOMAL RNA SMALL SUBUNIT METHYLTRANSFERASE NEP1"/>
    <property type="match status" value="1"/>
</dbReference>
<organism evidence="10 11">
    <name type="scientific">Methanosuratincola subterraneus</name>
    <dbReference type="NCBI Taxonomy" id="2593994"/>
    <lineage>
        <taxon>Archaea</taxon>
        <taxon>Thermoproteota</taxon>
        <taxon>Methanosuratincolia</taxon>
        <taxon>Candidatus Methanomethylicales</taxon>
        <taxon>Candidatus Methanomethylicaceae</taxon>
        <taxon>Candidatus Methanosuratincola (ex Vanwonterghem et al. 2016)</taxon>
    </lineage>
</organism>
<comment type="caution">
    <text evidence="10">The sequence shown here is derived from an EMBL/GenBank/DDBJ whole genome shotgun (WGS) entry which is preliminary data.</text>
</comment>
<keyword evidence="8 9" id="KW-0694">RNA-binding</keyword>
<dbReference type="InterPro" id="IPR023503">
    <property type="entry name" value="Ribosome_NEP1_arc"/>
</dbReference>
<dbReference type="Pfam" id="PF03587">
    <property type="entry name" value="EMG1"/>
    <property type="match status" value="1"/>
</dbReference>
<sequence>MITVIIGEAALETVPREIANHPSVTRLAERKGKKPEETLLDISFHYAAMKGLRDWERRGRPDITFLTLLDLLERPLNKEGQLQVYVHTINNFVIWVDPEINMPRNYTRFVGLMEQLFSIGRVPPKGKPLMVLKKGNIRDVINGVEHSKVVFLTERGRKVKLETYFSELVRQEKPILVIGGFQRGEFTDLSLADEQISVYKKPLDAWIVGSMVSHELERALGII</sequence>